<dbReference type="InterPro" id="IPR011250">
    <property type="entry name" value="OMP/PagP_B-barrel"/>
</dbReference>
<dbReference type="Gene3D" id="2.40.160.20">
    <property type="match status" value="1"/>
</dbReference>
<dbReference type="Pfam" id="PF10082">
    <property type="entry name" value="BBP2_2"/>
    <property type="match status" value="1"/>
</dbReference>
<gene>
    <name evidence="2" type="ORF">PSQ19_10220</name>
</gene>
<feature type="region of interest" description="Disordered" evidence="1">
    <location>
        <begin position="399"/>
        <end position="422"/>
    </location>
</feature>
<name>A0ABY7YIY4_9HYPH</name>
<dbReference type="InterPro" id="IPR018759">
    <property type="entry name" value="BBP2_2"/>
</dbReference>
<keyword evidence="3" id="KW-1185">Reference proteome</keyword>
<dbReference type="SUPFAM" id="SSF56925">
    <property type="entry name" value="OMPA-like"/>
    <property type="match status" value="2"/>
</dbReference>
<accession>A0ABY7YIY4</accession>
<proteinExistence type="predicted"/>
<dbReference type="RefSeq" id="WP_282217646.1">
    <property type="nucleotide sequence ID" value="NZ_CP118246.1"/>
</dbReference>
<dbReference type="Proteomes" id="UP001220530">
    <property type="component" value="Chromosome"/>
</dbReference>
<evidence type="ECO:0000313" key="3">
    <source>
        <dbReference type="Proteomes" id="UP001220530"/>
    </source>
</evidence>
<organism evidence="2 3">
    <name type="scientific">Devosia algicola</name>
    <dbReference type="NCBI Taxonomy" id="3026418"/>
    <lineage>
        <taxon>Bacteria</taxon>
        <taxon>Pseudomonadati</taxon>
        <taxon>Pseudomonadota</taxon>
        <taxon>Alphaproteobacteria</taxon>
        <taxon>Hyphomicrobiales</taxon>
        <taxon>Devosiaceae</taxon>
        <taxon>Devosia</taxon>
    </lineage>
</organism>
<evidence type="ECO:0000256" key="1">
    <source>
        <dbReference type="SAM" id="MobiDB-lite"/>
    </source>
</evidence>
<feature type="compositionally biased region" description="Polar residues" evidence="1">
    <location>
        <begin position="404"/>
        <end position="416"/>
    </location>
</feature>
<reference evidence="2 3" key="1">
    <citation type="submission" date="2023-02" db="EMBL/GenBank/DDBJ databases">
        <title>Devosia algicola sp. nov., isolated from the phycosphere of marine algae.</title>
        <authorList>
            <person name="Kim J.M."/>
            <person name="Lee J.K."/>
            <person name="Choi B.J."/>
            <person name="Bayburt H."/>
            <person name="Jeon C.O."/>
        </authorList>
    </citation>
    <scope>NUCLEOTIDE SEQUENCE [LARGE SCALE GENOMIC DNA]</scope>
    <source>
        <strain evidence="2 3">G20-9</strain>
    </source>
</reference>
<protein>
    <submittedName>
        <fullName evidence="2">DUF5777 family beta-barrel protein</fullName>
    </submittedName>
</protein>
<dbReference type="EMBL" id="CP118246">
    <property type="protein sequence ID" value="WDR01235.1"/>
    <property type="molecule type" value="Genomic_DNA"/>
</dbReference>
<evidence type="ECO:0000313" key="2">
    <source>
        <dbReference type="EMBL" id="WDR01235.1"/>
    </source>
</evidence>
<sequence>MSRRLNIFCWAGLVPATIAVLVGTGSALADPSISDARLPAGQYPLAPDPLPNGPQLREPYTPFFVTDWSLSLRGTYRRDGTGERYEVIGAPEVSLKHQGSRAKLDISASAELRQPVNDQINVSGLRLGLDSGYQLDQDTSIVGTLALAIDKPETGTRGQPSGVAIAPTSISGGGSIGITRQFSRFNVGVNGAINRTIYGQSTLTSGAVVDNGDQNIWSLDGTLRVGYRATPIIEVFAEAGLGRDVFDYASPGLLVKADATSASLKAGVKGKWGSTLEAEASAGVGLRRFDAASLGEVRSTLYDASVSYMPSPSLRLTGGFTTSVEPPGPDSSGTTRTEYAARGTIDYTINSWLAVNGLASWRTAQFSGSTNTERGFGLGAGAQYKLNKQTSVSADYAYDHSESTSDGTQDSHTVSLGVTLKR</sequence>